<dbReference type="OrthoDB" id="20872at2759"/>
<evidence type="ECO:0000256" key="2">
    <source>
        <dbReference type="ARBA" id="ARBA00023043"/>
    </source>
</evidence>
<protein>
    <submittedName>
        <fullName evidence="5">Ankyrin repeat-containing domain protein</fullName>
    </submittedName>
</protein>
<dbReference type="SUPFAM" id="SSF48403">
    <property type="entry name" value="Ankyrin repeat"/>
    <property type="match status" value="1"/>
</dbReference>
<dbReference type="STRING" id="42251.A0A2T7A6Q4"/>
<feature type="region of interest" description="Disordered" evidence="4">
    <location>
        <begin position="185"/>
        <end position="224"/>
    </location>
</feature>
<dbReference type="Proteomes" id="UP000244722">
    <property type="component" value="Unassembled WGS sequence"/>
</dbReference>
<dbReference type="PANTHER" id="PTHR24198:SF165">
    <property type="entry name" value="ANKYRIN REPEAT-CONTAINING PROTEIN-RELATED"/>
    <property type="match status" value="1"/>
</dbReference>
<dbReference type="InterPro" id="IPR036770">
    <property type="entry name" value="Ankyrin_rpt-contain_sf"/>
</dbReference>
<sequence>MLRLLLRPDVDPNLLGIDGRTPLSLAVWLQYCPLVKILLGRGDVNPNSPDWIGRTPLSLAAGKGSEGIVKLLLERWDVNPDSVDRNSLTPLAYATRYNHFGTMRLLSKARPSSHETSENSGVVHQTSVPALSTQDEMGLALLSQQAGVIPDAGRDITEVIPLRHSDDSPSNQLEPSPLLSVLTSTLISDTSPKSTTLNPSRPLKRPGAARPLLEPSKRKRLPSS</sequence>
<dbReference type="PROSITE" id="PS50297">
    <property type="entry name" value="ANK_REP_REGION"/>
    <property type="match status" value="1"/>
</dbReference>
<gene>
    <name evidence="5" type="ORF">B9Z19DRAFT_964534</name>
</gene>
<keyword evidence="1" id="KW-0677">Repeat</keyword>
<dbReference type="Gene3D" id="1.25.40.20">
    <property type="entry name" value="Ankyrin repeat-containing domain"/>
    <property type="match status" value="1"/>
</dbReference>
<evidence type="ECO:0000313" key="6">
    <source>
        <dbReference type="Proteomes" id="UP000244722"/>
    </source>
</evidence>
<dbReference type="Pfam" id="PF12796">
    <property type="entry name" value="Ank_2"/>
    <property type="match status" value="1"/>
</dbReference>
<dbReference type="PROSITE" id="PS50088">
    <property type="entry name" value="ANK_REPEAT"/>
    <property type="match status" value="1"/>
</dbReference>
<keyword evidence="6" id="KW-1185">Reference proteome</keyword>
<reference evidence="5 6" key="1">
    <citation type="submission" date="2017-04" db="EMBL/GenBank/DDBJ databases">
        <title>Draft genome sequence of Tuber borchii Vittad., a whitish edible truffle.</title>
        <authorList>
            <consortium name="DOE Joint Genome Institute"/>
            <person name="Murat C."/>
            <person name="Kuo A."/>
            <person name="Barry K.W."/>
            <person name="Clum A."/>
            <person name="Dockter R.B."/>
            <person name="Fauchery L."/>
            <person name="Iotti M."/>
            <person name="Kohler A."/>
            <person name="Labutti K."/>
            <person name="Lindquist E.A."/>
            <person name="Lipzen A."/>
            <person name="Ohm R.A."/>
            <person name="Wang M."/>
            <person name="Grigoriev I.V."/>
            <person name="Zambonelli A."/>
            <person name="Martin F.M."/>
        </authorList>
    </citation>
    <scope>NUCLEOTIDE SEQUENCE [LARGE SCALE GENOMIC DNA]</scope>
    <source>
        <strain evidence="5 6">Tbo3840</strain>
    </source>
</reference>
<name>A0A2T7A6Q4_TUBBO</name>
<dbReference type="EMBL" id="NESQ01000013">
    <property type="protein sequence ID" value="PUU83398.1"/>
    <property type="molecule type" value="Genomic_DNA"/>
</dbReference>
<keyword evidence="2 3" id="KW-0040">ANK repeat</keyword>
<dbReference type="InterPro" id="IPR002110">
    <property type="entry name" value="Ankyrin_rpt"/>
</dbReference>
<evidence type="ECO:0000256" key="1">
    <source>
        <dbReference type="ARBA" id="ARBA00022737"/>
    </source>
</evidence>
<accession>A0A2T7A6Q4</accession>
<evidence type="ECO:0000256" key="4">
    <source>
        <dbReference type="SAM" id="MobiDB-lite"/>
    </source>
</evidence>
<proteinExistence type="predicted"/>
<evidence type="ECO:0000313" key="5">
    <source>
        <dbReference type="EMBL" id="PUU83398.1"/>
    </source>
</evidence>
<dbReference type="AlphaFoldDB" id="A0A2T7A6Q4"/>
<dbReference type="SMART" id="SM00248">
    <property type="entry name" value="ANK"/>
    <property type="match status" value="3"/>
</dbReference>
<feature type="repeat" description="ANK" evidence="3">
    <location>
        <begin position="52"/>
        <end position="75"/>
    </location>
</feature>
<organism evidence="5 6">
    <name type="scientific">Tuber borchii</name>
    <name type="common">White truffle</name>
    <dbReference type="NCBI Taxonomy" id="42251"/>
    <lineage>
        <taxon>Eukaryota</taxon>
        <taxon>Fungi</taxon>
        <taxon>Dikarya</taxon>
        <taxon>Ascomycota</taxon>
        <taxon>Pezizomycotina</taxon>
        <taxon>Pezizomycetes</taxon>
        <taxon>Pezizales</taxon>
        <taxon>Tuberaceae</taxon>
        <taxon>Tuber</taxon>
    </lineage>
</organism>
<comment type="caution">
    <text evidence="5">The sequence shown here is derived from an EMBL/GenBank/DDBJ whole genome shotgun (WGS) entry which is preliminary data.</text>
</comment>
<dbReference type="PANTHER" id="PTHR24198">
    <property type="entry name" value="ANKYRIN REPEAT AND PROTEIN KINASE DOMAIN-CONTAINING PROTEIN"/>
    <property type="match status" value="1"/>
</dbReference>
<evidence type="ECO:0000256" key="3">
    <source>
        <dbReference type="PROSITE-ProRule" id="PRU00023"/>
    </source>
</evidence>